<dbReference type="InterPro" id="IPR001708">
    <property type="entry name" value="YidC/ALB3/OXA1/COX18"/>
</dbReference>
<comment type="similarity">
    <text evidence="9">Belongs to the OXA1/ALB3/YidC family.</text>
</comment>
<evidence type="ECO:0000313" key="13">
    <source>
        <dbReference type="Proteomes" id="UP000178406"/>
    </source>
</evidence>
<keyword evidence="7 10" id="KW-0472">Membrane</keyword>
<dbReference type="InterPro" id="IPR028055">
    <property type="entry name" value="YidC/Oxa/ALB_C"/>
</dbReference>
<evidence type="ECO:0000256" key="1">
    <source>
        <dbReference type="ARBA" id="ARBA00004651"/>
    </source>
</evidence>
<comment type="subcellular location">
    <subcellularLocation>
        <location evidence="1">Cell membrane</location>
        <topology evidence="1">Multi-pass membrane protein</topology>
    </subcellularLocation>
    <subcellularLocation>
        <location evidence="9">Membrane</location>
        <topology evidence="9">Multi-pass membrane protein</topology>
    </subcellularLocation>
</comment>
<evidence type="ECO:0000256" key="7">
    <source>
        <dbReference type="ARBA" id="ARBA00023136"/>
    </source>
</evidence>
<evidence type="ECO:0000256" key="8">
    <source>
        <dbReference type="ARBA" id="ARBA00023186"/>
    </source>
</evidence>
<evidence type="ECO:0000256" key="5">
    <source>
        <dbReference type="ARBA" id="ARBA00022927"/>
    </source>
</evidence>
<comment type="caution">
    <text evidence="12">The sequence shown here is derived from an EMBL/GenBank/DDBJ whole genome shotgun (WGS) entry which is preliminary data.</text>
</comment>
<dbReference type="GO" id="GO:0032977">
    <property type="term" value="F:membrane insertase activity"/>
    <property type="evidence" value="ECO:0007669"/>
    <property type="project" value="InterPro"/>
</dbReference>
<evidence type="ECO:0000256" key="10">
    <source>
        <dbReference type="SAM" id="Phobius"/>
    </source>
</evidence>
<proteinExistence type="inferred from homology"/>
<dbReference type="STRING" id="1798338.A3J56_03270"/>
<feature type="transmembrane region" description="Helical" evidence="10">
    <location>
        <begin position="94"/>
        <end position="116"/>
    </location>
</feature>
<organism evidence="12 13">
    <name type="scientific">Candidatus Giovannonibacteria bacterium RIFCSPHIGHO2_02_FULL_46_20</name>
    <dbReference type="NCBI Taxonomy" id="1798338"/>
    <lineage>
        <taxon>Bacteria</taxon>
        <taxon>Candidatus Giovannoniibacteriota</taxon>
    </lineage>
</organism>
<accession>A0A1F5WGH2</accession>
<dbReference type="CDD" id="cd20070">
    <property type="entry name" value="5TM_YidC_Alb3"/>
    <property type="match status" value="1"/>
</dbReference>
<keyword evidence="2" id="KW-0813">Transport</keyword>
<keyword evidence="4 9" id="KW-0812">Transmembrane</keyword>
<gene>
    <name evidence="12" type="ORF">A3J56_03270</name>
</gene>
<dbReference type="EMBL" id="MFHQ01000007">
    <property type="protein sequence ID" value="OGF74726.1"/>
    <property type="molecule type" value="Genomic_DNA"/>
</dbReference>
<dbReference type="PANTHER" id="PTHR12428:SF65">
    <property type="entry name" value="CYTOCHROME C OXIDASE ASSEMBLY PROTEIN COX18, MITOCHONDRIAL"/>
    <property type="match status" value="1"/>
</dbReference>
<reference evidence="12 13" key="1">
    <citation type="journal article" date="2016" name="Nat. Commun.">
        <title>Thousands of microbial genomes shed light on interconnected biogeochemical processes in an aquifer system.</title>
        <authorList>
            <person name="Anantharaman K."/>
            <person name="Brown C.T."/>
            <person name="Hug L.A."/>
            <person name="Sharon I."/>
            <person name="Castelle C.J."/>
            <person name="Probst A.J."/>
            <person name="Thomas B.C."/>
            <person name="Singh A."/>
            <person name="Wilkins M.J."/>
            <person name="Karaoz U."/>
            <person name="Brodie E.L."/>
            <person name="Williams K.H."/>
            <person name="Hubbard S.S."/>
            <person name="Banfield J.F."/>
        </authorList>
    </citation>
    <scope>NUCLEOTIDE SEQUENCE [LARGE SCALE GENOMIC DNA]</scope>
</reference>
<protein>
    <recommendedName>
        <fullName evidence="11">Membrane insertase YidC/Oxa/ALB C-terminal domain-containing protein</fullName>
    </recommendedName>
</protein>
<feature type="transmembrane region" description="Helical" evidence="10">
    <location>
        <begin position="33"/>
        <end position="52"/>
    </location>
</feature>
<dbReference type="AlphaFoldDB" id="A0A1F5WGH2"/>
<dbReference type="Proteomes" id="UP000178406">
    <property type="component" value="Unassembled WGS sequence"/>
</dbReference>
<evidence type="ECO:0000256" key="2">
    <source>
        <dbReference type="ARBA" id="ARBA00022448"/>
    </source>
</evidence>
<dbReference type="GO" id="GO:0005886">
    <property type="term" value="C:plasma membrane"/>
    <property type="evidence" value="ECO:0007669"/>
    <property type="project" value="UniProtKB-SubCell"/>
</dbReference>
<evidence type="ECO:0000259" key="11">
    <source>
        <dbReference type="Pfam" id="PF02096"/>
    </source>
</evidence>
<evidence type="ECO:0000256" key="9">
    <source>
        <dbReference type="RuleBase" id="RU003945"/>
    </source>
</evidence>
<dbReference type="GO" id="GO:0051205">
    <property type="term" value="P:protein insertion into membrane"/>
    <property type="evidence" value="ECO:0007669"/>
    <property type="project" value="TreeGrafter"/>
</dbReference>
<evidence type="ECO:0000256" key="4">
    <source>
        <dbReference type="ARBA" id="ARBA00022692"/>
    </source>
</evidence>
<sequence>MWGLVVFIYTELFYRPLLNGLFLITDYVPGESLGFAVIILTILIRLVIFPLNHKMIKTQRAMKQIDPEIKKIQSEKKNREEQAKALMELYRAHGVNPFAGVLALFIQLPLLLALFYVFRGDLSAQAQYAYSFINLPGQINTVFLGFFALTEPNIIMAAMAGLSQFFQAKLAIPPAQKNKGAISPDGKPDFSTIMQKQMMFLFPVLIFIFSIQMPAAVALYWTTMNLFAIVHEAAVRRRATETMVGNVSPSS</sequence>
<feature type="transmembrane region" description="Helical" evidence="10">
    <location>
        <begin position="200"/>
        <end position="221"/>
    </location>
</feature>
<dbReference type="InterPro" id="IPR047196">
    <property type="entry name" value="YidC_ALB_C"/>
</dbReference>
<name>A0A1F5WGH2_9BACT</name>
<keyword evidence="5" id="KW-0653">Protein transport</keyword>
<evidence type="ECO:0000313" key="12">
    <source>
        <dbReference type="EMBL" id="OGF74726.1"/>
    </source>
</evidence>
<keyword evidence="8" id="KW-0143">Chaperone</keyword>
<feature type="domain" description="Membrane insertase YidC/Oxa/ALB C-terminal" evidence="11">
    <location>
        <begin position="34"/>
        <end position="236"/>
    </location>
</feature>
<dbReference type="GO" id="GO:0015031">
    <property type="term" value="P:protein transport"/>
    <property type="evidence" value="ECO:0007669"/>
    <property type="project" value="UniProtKB-KW"/>
</dbReference>
<evidence type="ECO:0000256" key="6">
    <source>
        <dbReference type="ARBA" id="ARBA00022989"/>
    </source>
</evidence>
<feature type="transmembrane region" description="Helical" evidence="10">
    <location>
        <begin position="128"/>
        <end position="149"/>
    </location>
</feature>
<keyword evidence="3" id="KW-1003">Cell membrane</keyword>
<keyword evidence="6 10" id="KW-1133">Transmembrane helix</keyword>
<dbReference type="NCBIfam" id="TIGR03592">
    <property type="entry name" value="yidC_oxa1_cterm"/>
    <property type="match status" value="1"/>
</dbReference>
<dbReference type="Pfam" id="PF02096">
    <property type="entry name" value="60KD_IMP"/>
    <property type="match status" value="1"/>
</dbReference>
<dbReference type="PANTHER" id="PTHR12428">
    <property type="entry name" value="OXA1"/>
    <property type="match status" value="1"/>
</dbReference>
<evidence type="ECO:0000256" key="3">
    <source>
        <dbReference type="ARBA" id="ARBA00022475"/>
    </source>
</evidence>